<keyword evidence="3" id="KW-0998">Cell outer membrane</keyword>
<evidence type="ECO:0000256" key="2">
    <source>
        <dbReference type="ARBA" id="ARBA00023136"/>
    </source>
</evidence>
<evidence type="ECO:0000259" key="6">
    <source>
        <dbReference type="PROSITE" id="PS51123"/>
    </source>
</evidence>
<sequence>MTRMISKIGALTLLVAFISGGAIAQSLYDQKLARPIGELTDKAIVEALREDGRVSMSGGFFETDSAELTGASSDVLAKVAFGMVQLPELRLVIVGHTDSVGDFYYNIDLAQRRANAVRDALLAEPNNVEPERLVAMGAGPIAPVASNLSDEGRALNRRVEFIMLDEALLVKK</sequence>
<dbReference type="EMBL" id="CYPU01000043">
    <property type="protein sequence ID" value="CUH48771.1"/>
    <property type="molecule type" value="Genomic_DNA"/>
</dbReference>
<dbReference type="InterPro" id="IPR050330">
    <property type="entry name" value="Bact_OuterMem_StrucFunc"/>
</dbReference>
<dbReference type="PANTHER" id="PTHR30329">
    <property type="entry name" value="STATOR ELEMENT OF FLAGELLAR MOTOR COMPLEX"/>
    <property type="match status" value="1"/>
</dbReference>
<protein>
    <submittedName>
        <fullName evidence="7">Outer membrane porin F</fullName>
    </submittedName>
</protein>
<evidence type="ECO:0000313" key="8">
    <source>
        <dbReference type="Proteomes" id="UP000050783"/>
    </source>
</evidence>
<dbReference type="Pfam" id="PF00691">
    <property type="entry name" value="OmpA"/>
    <property type="match status" value="1"/>
</dbReference>
<dbReference type="SUPFAM" id="SSF103088">
    <property type="entry name" value="OmpA-like"/>
    <property type="match status" value="1"/>
</dbReference>
<organism evidence="7 8">
    <name type="scientific">Ruegeria atlantica</name>
    <dbReference type="NCBI Taxonomy" id="81569"/>
    <lineage>
        <taxon>Bacteria</taxon>
        <taxon>Pseudomonadati</taxon>
        <taxon>Pseudomonadota</taxon>
        <taxon>Alphaproteobacteria</taxon>
        <taxon>Rhodobacterales</taxon>
        <taxon>Roseobacteraceae</taxon>
        <taxon>Ruegeria</taxon>
    </lineage>
</organism>
<proteinExistence type="predicted"/>
<dbReference type="PANTHER" id="PTHR30329:SF21">
    <property type="entry name" value="LIPOPROTEIN YIAD-RELATED"/>
    <property type="match status" value="1"/>
</dbReference>
<feature type="signal peptide" evidence="5">
    <location>
        <begin position="1"/>
        <end position="24"/>
    </location>
</feature>
<dbReference type="GO" id="GO:0009279">
    <property type="term" value="C:cell outer membrane"/>
    <property type="evidence" value="ECO:0007669"/>
    <property type="project" value="UniProtKB-SubCell"/>
</dbReference>
<evidence type="ECO:0000256" key="1">
    <source>
        <dbReference type="ARBA" id="ARBA00004442"/>
    </source>
</evidence>
<dbReference type="PROSITE" id="PS51123">
    <property type="entry name" value="OMPA_2"/>
    <property type="match status" value="1"/>
</dbReference>
<dbReference type="OrthoDB" id="9792021at2"/>
<dbReference type="PRINTS" id="PR01021">
    <property type="entry name" value="OMPADOMAIN"/>
</dbReference>
<gene>
    <name evidence="7" type="primary">oprF_1</name>
    <name evidence="7" type="ORF">RUA4292_02960</name>
</gene>
<dbReference type="InterPro" id="IPR036737">
    <property type="entry name" value="OmpA-like_sf"/>
</dbReference>
<dbReference type="InterPro" id="IPR006664">
    <property type="entry name" value="OMP_bac"/>
</dbReference>
<keyword evidence="2 4" id="KW-0472">Membrane</keyword>
<accession>A0A0P1EFB6</accession>
<reference evidence="7 8" key="1">
    <citation type="submission" date="2015-09" db="EMBL/GenBank/DDBJ databases">
        <authorList>
            <consortium name="Swine Surveillance"/>
        </authorList>
    </citation>
    <scope>NUCLEOTIDE SEQUENCE [LARGE SCALE GENOMIC DNA]</scope>
    <source>
        <strain evidence="7 8">CECT 4292</strain>
    </source>
</reference>
<comment type="subcellular location">
    <subcellularLocation>
        <location evidence="1">Cell outer membrane</location>
    </subcellularLocation>
</comment>
<evidence type="ECO:0000313" key="7">
    <source>
        <dbReference type="EMBL" id="CUH48771.1"/>
    </source>
</evidence>
<dbReference type="GeneID" id="55494142"/>
<name>A0A0P1EFB6_9RHOB</name>
<evidence type="ECO:0000256" key="5">
    <source>
        <dbReference type="SAM" id="SignalP"/>
    </source>
</evidence>
<dbReference type="CDD" id="cd07185">
    <property type="entry name" value="OmpA_C-like"/>
    <property type="match status" value="1"/>
</dbReference>
<evidence type="ECO:0000256" key="4">
    <source>
        <dbReference type="PROSITE-ProRule" id="PRU00473"/>
    </source>
</evidence>
<keyword evidence="5" id="KW-0732">Signal</keyword>
<dbReference type="AlphaFoldDB" id="A0A0P1EFB6"/>
<feature type="chain" id="PRO_5006061498" evidence="5">
    <location>
        <begin position="25"/>
        <end position="172"/>
    </location>
</feature>
<feature type="domain" description="OmpA-like" evidence="6">
    <location>
        <begin position="48"/>
        <end position="167"/>
    </location>
</feature>
<evidence type="ECO:0000256" key="3">
    <source>
        <dbReference type="ARBA" id="ARBA00023237"/>
    </source>
</evidence>
<dbReference type="InterPro" id="IPR006665">
    <property type="entry name" value="OmpA-like"/>
</dbReference>
<dbReference type="Gene3D" id="3.30.1330.60">
    <property type="entry name" value="OmpA-like domain"/>
    <property type="match status" value="1"/>
</dbReference>
<dbReference type="RefSeq" id="WP_082637127.1">
    <property type="nucleotide sequence ID" value="NZ_CYPU01000043.1"/>
</dbReference>
<dbReference type="Proteomes" id="UP000050783">
    <property type="component" value="Unassembled WGS sequence"/>
</dbReference>